<keyword evidence="3" id="KW-1185">Reference proteome</keyword>
<dbReference type="AlphaFoldDB" id="A0A815QDF8"/>
<evidence type="ECO:0000313" key="4">
    <source>
        <dbReference type="Proteomes" id="UP000663852"/>
    </source>
</evidence>
<protein>
    <submittedName>
        <fullName evidence="1">Uncharacterized protein</fullName>
    </submittedName>
</protein>
<dbReference type="Proteomes" id="UP000663828">
    <property type="component" value="Unassembled WGS sequence"/>
</dbReference>
<reference evidence="1" key="1">
    <citation type="submission" date="2021-02" db="EMBL/GenBank/DDBJ databases">
        <authorList>
            <person name="Nowell W R."/>
        </authorList>
    </citation>
    <scope>NUCLEOTIDE SEQUENCE</scope>
</reference>
<dbReference type="EMBL" id="CAJNOJ010000478">
    <property type="protein sequence ID" value="CAF1461646.1"/>
    <property type="molecule type" value="Genomic_DNA"/>
</dbReference>
<comment type="caution">
    <text evidence="1">The sequence shown here is derived from an EMBL/GenBank/DDBJ whole genome shotgun (WGS) entry which is preliminary data.</text>
</comment>
<accession>A0A815QDF8</accession>
<dbReference type="Proteomes" id="UP000663852">
    <property type="component" value="Unassembled WGS sequence"/>
</dbReference>
<evidence type="ECO:0000313" key="3">
    <source>
        <dbReference type="Proteomes" id="UP000663828"/>
    </source>
</evidence>
<evidence type="ECO:0000313" key="1">
    <source>
        <dbReference type="EMBL" id="CAF1461646.1"/>
    </source>
</evidence>
<sequence length="191" mass="22500">MMTNRILRGRYCIGDSIAVWYNPAENTEYDPMIESCFLEIYLFHNQEQMTEFIHTIVTERIFLILFDDSNEDLIKTIHDLKQIAAIYNLSKTKLSDGTENLFRKFQGNFDSIENLCRSMRKYKRQTANSQTKMTISKLNDNEIEPAFIYAKLLTEILLKFDYTDDDKNNFVEYVKSQCPNSNSVQNIIQKL</sequence>
<name>A0A815QDF8_ADIRI</name>
<dbReference type="EMBL" id="CAJNOR010006647">
    <property type="protein sequence ID" value="CAF1600297.1"/>
    <property type="molecule type" value="Genomic_DNA"/>
</dbReference>
<evidence type="ECO:0000313" key="2">
    <source>
        <dbReference type="EMBL" id="CAF1600297.1"/>
    </source>
</evidence>
<organism evidence="1 4">
    <name type="scientific">Adineta ricciae</name>
    <name type="common">Rotifer</name>
    <dbReference type="NCBI Taxonomy" id="249248"/>
    <lineage>
        <taxon>Eukaryota</taxon>
        <taxon>Metazoa</taxon>
        <taxon>Spiralia</taxon>
        <taxon>Gnathifera</taxon>
        <taxon>Rotifera</taxon>
        <taxon>Eurotatoria</taxon>
        <taxon>Bdelloidea</taxon>
        <taxon>Adinetida</taxon>
        <taxon>Adinetidae</taxon>
        <taxon>Adineta</taxon>
    </lineage>
</organism>
<proteinExistence type="predicted"/>
<gene>
    <name evidence="1" type="ORF">EDS130_LOCUS40198</name>
    <name evidence="2" type="ORF">XAT740_LOCUS47630</name>
</gene>